<dbReference type="SMART" id="SM00943">
    <property type="entry name" value="Prim-Pol"/>
    <property type="match status" value="1"/>
</dbReference>
<dbReference type="SUPFAM" id="SSF56747">
    <property type="entry name" value="Prim-pol domain"/>
    <property type="match status" value="1"/>
</dbReference>
<dbReference type="EMBL" id="JAQLGM010000049">
    <property type="protein sequence ID" value="MDB2001853.1"/>
    <property type="molecule type" value="Genomic_DNA"/>
</dbReference>
<dbReference type="InterPro" id="IPR009270">
    <property type="entry name" value="DUF927"/>
</dbReference>
<sequence length="817" mass="91428">MSEKYSLRQYALAYAKMGMAVFPLAPRSKRPVMEQGFHKASTDPAIINSWWKRNPNFNIGIATGQMSGGLIVIDLDIDKDKGKYGDETLREWELEHGTLLDTCRTITGRGGYHLLYKTDREVPCSINEEKAVDIRGDGGYIVAPPSIHENGHAYEWEQAPDEFVIEQANDLVYQFIDFVRPEKKLKESFSVPEIIPEGSRDNMLFKLACSLQAKGLSDDAILAAVQVENETRCVPPLTDKEVVQKVESALKYQKSSSPYSGKVLPSTDGVTQFIDAPVQLKCGDWICNKDGVYKWIPGKRETDPPILIVATHQQILPVGITENIETGEQKYTIAFSVRRNGRYIWKDIKVEPAICCSKTKIVTLANLGMIVTDQKAKSLVNYIADMYRINEDDLPVIKAISHLGWVGKEFFPYVQGIVFDGDNAQEKTVQAIKGHGSAEQWRKECTEYRKSLIVRLLMDASLASVLISKLKCLCFVVHLWGGTGTGKTVAFLVAASIWGLPDELILSVDSTINYCTSRAALLKSLPVFVDETQLSRGSLEKLIYAMTEGKTRGRLGRDSKEKNQKTWENVSFFNGERPIVGEQSGAGAINRIIDLEVDKPLFTDFAHVLETVRENNGHAGEVFVRHVQSIPEAELIQRHKDLCQKLNLLAQSTGKQIQALACILLADELAQECLFPGEPPMDLVNILGGLKREDEVSQSERAYQFIVDWIAMNESLFNNPDFSIKILGKIDRDGCMFNQSELQSVLEENGFDFNAVKKDWAEAGYLEKTRGGKYAHLTTVGNRDTRARYVKINLSRGFLIDDLEDCKDSEIPFGANL</sequence>
<dbReference type="InterPro" id="IPR014820">
    <property type="entry name" value="PriCT_1"/>
</dbReference>
<evidence type="ECO:0000259" key="1">
    <source>
        <dbReference type="SMART" id="SM00942"/>
    </source>
</evidence>
<proteinExistence type="predicted"/>
<protein>
    <submittedName>
        <fullName evidence="3">Bifunctional DNA primase/polymerase</fullName>
    </submittedName>
</protein>
<dbReference type="Proteomes" id="UP001300871">
    <property type="component" value="Unassembled WGS sequence"/>
</dbReference>
<comment type="caution">
    <text evidence="3">The sequence shown here is derived from an EMBL/GenBank/DDBJ whole genome shotgun (WGS) entry which is preliminary data.</text>
</comment>
<dbReference type="Gene3D" id="3.30.720.160">
    <property type="entry name" value="Bifunctional DNA primase/polymerase, N-terminal"/>
    <property type="match status" value="1"/>
</dbReference>
<dbReference type="InterPro" id="IPR040538">
    <property type="entry name" value="Cch_HTH"/>
</dbReference>
<organism evidence="3 4">
    <name type="scientific">Clostridium symbiosum</name>
    <name type="common">Bacteroides symbiosus</name>
    <dbReference type="NCBI Taxonomy" id="1512"/>
    <lineage>
        <taxon>Bacteria</taxon>
        <taxon>Bacillati</taxon>
        <taxon>Bacillota</taxon>
        <taxon>Clostridia</taxon>
        <taxon>Lachnospirales</taxon>
        <taxon>Lachnospiraceae</taxon>
        <taxon>Otoolea</taxon>
    </lineage>
</organism>
<evidence type="ECO:0000313" key="3">
    <source>
        <dbReference type="EMBL" id="MDB2001853.1"/>
    </source>
</evidence>
<dbReference type="Pfam" id="PF06048">
    <property type="entry name" value="DUF927"/>
    <property type="match status" value="1"/>
</dbReference>
<dbReference type="Pfam" id="PF09250">
    <property type="entry name" value="Prim-Pol"/>
    <property type="match status" value="1"/>
</dbReference>
<evidence type="ECO:0000259" key="2">
    <source>
        <dbReference type="SMART" id="SM00943"/>
    </source>
</evidence>
<dbReference type="Pfam" id="PF08708">
    <property type="entry name" value="PriCT_1"/>
    <property type="match status" value="1"/>
</dbReference>
<dbReference type="SMART" id="SM00942">
    <property type="entry name" value="PriCT_1"/>
    <property type="match status" value="1"/>
</dbReference>
<feature type="domain" description="DNA primase/polymerase bifunctional N-terminal" evidence="2">
    <location>
        <begin position="11"/>
        <end position="172"/>
    </location>
</feature>
<dbReference type="Pfam" id="PF18662">
    <property type="entry name" value="HTH_56"/>
    <property type="match status" value="1"/>
</dbReference>
<gene>
    <name evidence="3" type="ORF">PM006_16770</name>
</gene>
<dbReference type="RefSeq" id="WP_272123470.1">
    <property type="nucleotide sequence ID" value="NZ_JAQLGH010000042.1"/>
</dbReference>
<feature type="domain" description="Primase C-terminal 1" evidence="1">
    <location>
        <begin position="189"/>
        <end position="255"/>
    </location>
</feature>
<name>A0AAW6AXV6_CLOSY</name>
<evidence type="ECO:0000313" key="4">
    <source>
        <dbReference type="Proteomes" id="UP001300871"/>
    </source>
</evidence>
<accession>A0AAW6AXV6</accession>
<dbReference type="InterPro" id="IPR015330">
    <property type="entry name" value="DNA_primase/pol_bifunc_N"/>
</dbReference>
<reference evidence="3" key="1">
    <citation type="submission" date="2023-01" db="EMBL/GenBank/DDBJ databases">
        <title>Human gut microbiome strain richness.</title>
        <authorList>
            <person name="Chen-Liaw A."/>
        </authorList>
    </citation>
    <scope>NUCLEOTIDE SEQUENCE</scope>
    <source>
        <strain evidence="3">B1_m1001713B170214d0_201011</strain>
    </source>
</reference>
<dbReference type="CDD" id="cd04859">
    <property type="entry name" value="Prim_Pol"/>
    <property type="match status" value="1"/>
</dbReference>
<dbReference type="AlphaFoldDB" id="A0AAW6AXV6"/>